<evidence type="ECO:0000313" key="1">
    <source>
        <dbReference type="EMBL" id="KZP03059.1"/>
    </source>
</evidence>
<evidence type="ECO:0000313" key="2">
    <source>
        <dbReference type="Proteomes" id="UP000076532"/>
    </source>
</evidence>
<name>A0A167TLD7_9AGAM</name>
<accession>A0A167TLD7</accession>
<gene>
    <name evidence="1" type="ORF">FIBSPDRAFT_688153</name>
</gene>
<protein>
    <recommendedName>
        <fullName evidence="3">Retrotransposon gag domain-containing protein</fullName>
    </recommendedName>
</protein>
<feature type="non-terminal residue" evidence="1">
    <location>
        <position position="125"/>
    </location>
</feature>
<evidence type="ECO:0008006" key="3">
    <source>
        <dbReference type="Google" id="ProtNLM"/>
    </source>
</evidence>
<dbReference type="AlphaFoldDB" id="A0A167TLD7"/>
<dbReference type="Proteomes" id="UP000076532">
    <property type="component" value="Unassembled WGS sequence"/>
</dbReference>
<dbReference type="OrthoDB" id="3267748at2759"/>
<reference evidence="1 2" key="1">
    <citation type="journal article" date="2016" name="Mol. Biol. Evol.">
        <title>Comparative Genomics of Early-Diverging Mushroom-Forming Fungi Provides Insights into the Origins of Lignocellulose Decay Capabilities.</title>
        <authorList>
            <person name="Nagy L.G."/>
            <person name="Riley R."/>
            <person name="Tritt A."/>
            <person name="Adam C."/>
            <person name="Daum C."/>
            <person name="Floudas D."/>
            <person name="Sun H."/>
            <person name="Yadav J.S."/>
            <person name="Pangilinan J."/>
            <person name="Larsson K.H."/>
            <person name="Matsuura K."/>
            <person name="Barry K."/>
            <person name="Labutti K."/>
            <person name="Kuo R."/>
            <person name="Ohm R.A."/>
            <person name="Bhattacharya S.S."/>
            <person name="Shirouzu T."/>
            <person name="Yoshinaga Y."/>
            <person name="Martin F.M."/>
            <person name="Grigoriev I.V."/>
            <person name="Hibbett D.S."/>
        </authorList>
    </citation>
    <scope>NUCLEOTIDE SEQUENCE [LARGE SCALE GENOMIC DNA]</scope>
    <source>
        <strain evidence="1 2">CBS 109695</strain>
    </source>
</reference>
<sequence>LKVSPPTTYKGEVQASTFNKWVREIQEWTETGLLDAYQSLQACGKFSSDRAYKYYEQEVCNRGLRPALEDYFIGLYEYIFPATYRSAQRDKFDLCEQRTLSVRDYLRRLQDLADTIGGLTDSDIV</sequence>
<dbReference type="EMBL" id="KV418179">
    <property type="protein sequence ID" value="KZP03059.1"/>
    <property type="molecule type" value="Genomic_DNA"/>
</dbReference>
<organism evidence="1 2">
    <name type="scientific">Athelia psychrophila</name>
    <dbReference type="NCBI Taxonomy" id="1759441"/>
    <lineage>
        <taxon>Eukaryota</taxon>
        <taxon>Fungi</taxon>
        <taxon>Dikarya</taxon>
        <taxon>Basidiomycota</taxon>
        <taxon>Agaricomycotina</taxon>
        <taxon>Agaricomycetes</taxon>
        <taxon>Agaricomycetidae</taxon>
        <taxon>Atheliales</taxon>
        <taxon>Atheliaceae</taxon>
        <taxon>Athelia</taxon>
    </lineage>
</organism>
<dbReference type="STRING" id="436010.A0A167TLD7"/>
<keyword evidence="2" id="KW-1185">Reference proteome</keyword>
<proteinExistence type="predicted"/>
<feature type="non-terminal residue" evidence="1">
    <location>
        <position position="1"/>
    </location>
</feature>